<keyword evidence="1" id="KW-0472">Membrane</keyword>
<keyword evidence="1" id="KW-1133">Transmembrane helix</keyword>
<evidence type="ECO:0000313" key="4">
    <source>
        <dbReference type="Proteomes" id="UP000265801"/>
    </source>
</evidence>
<keyword evidence="4" id="KW-1185">Reference proteome</keyword>
<feature type="transmembrane region" description="Helical" evidence="1">
    <location>
        <begin position="173"/>
        <end position="194"/>
    </location>
</feature>
<evidence type="ECO:0000313" key="3">
    <source>
        <dbReference type="EMBL" id="RIW32012.1"/>
    </source>
</evidence>
<dbReference type="EMBL" id="QXIR01000019">
    <property type="protein sequence ID" value="RIW32012.1"/>
    <property type="molecule type" value="Genomic_DNA"/>
</dbReference>
<organism evidence="3 4">
    <name type="scientific">Bacillus salacetis</name>
    <dbReference type="NCBI Taxonomy" id="2315464"/>
    <lineage>
        <taxon>Bacteria</taxon>
        <taxon>Bacillati</taxon>
        <taxon>Bacillota</taxon>
        <taxon>Bacilli</taxon>
        <taxon>Bacillales</taxon>
        <taxon>Bacillaceae</taxon>
        <taxon>Bacillus</taxon>
    </lineage>
</organism>
<accession>A0A3A1QVK5</accession>
<feature type="chain" id="PRO_5017446901" evidence="2">
    <location>
        <begin position="27"/>
        <end position="206"/>
    </location>
</feature>
<evidence type="ECO:0000256" key="1">
    <source>
        <dbReference type="SAM" id="Phobius"/>
    </source>
</evidence>
<comment type="caution">
    <text evidence="3">The sequence shown here is derived from an EMBL/GenBank/DDBJ whole genome shotgun (WGS) entry which is preliminary data.</text>
</comment>
<dbReference type="RefSeq" id="WP_119547721.1">
    <property type="nucleotide sequence ID" value="NZ_QXIR01000019.1"/>
</dbReference>
<keyword evidence="2" id="KW-0732">Signal</keyword>
<reference evidence="3 4" key="1">
    <citation type="submission" date="2018-09" db="EMBL/GenBank/DDBJ databases">
        <title>Bacillus saliacetes sp. nov., isolated from Thai shrimp paste (Ka-pi).</title>
        <authorList>
            <person name="Daroonpunt R."/>
            <person name="Tanasupawat S."/>
            <person name="Yiamsombut S."/>
        </authorList>
    </citation>
    <scope>NUCLEOTIDE SEQUENCE [LARGE SCALE GENOMIC DNA]</scope>
    <source>
        <strain evidence="3 4">SKP7-4</strain>
    </source>
</reference>
<proteinExistence type="predicted"/>
<gene>
    <name evidence="3" type="ORF">D3H55_14120</name>
</gene>
<feature type="signal peptide" evidence="2">
    <location>
        <begin position="1"/>
        <end position="26"/>
    </location>
</feature>
<dbReference type="Proteomes" id="UP000265801">
    <property type="component" value="Unassembled WGS sequence"/>
</dbReference>
<name>A0A3A1QVK5_9BACI</name>
<sequence length="206" mass="22984">MKKSGCFAFNVAFSIILLSMTTSVHATSWVEIDPQELVDRADVILVGEYDFTSEPSAGEFVFQGLAFHVKTVYRGTASEEETAGIDYNDVGWAKEFQEEGGEFLLFLERSKEADFLIPIRGANGMVLMLDGEVKDPDRERKQTFESFLQSHPGKTLGVDTVKHQWDEEERQTAIPYGVITAAAGIVLCFLFFLYKIKTGGKQNGPH</sequence>
<dbReference type="OrthoDB" id="2943673at2"/>
<protein>
    <submittedName>
        <fullName evidence="3">Uncharacterized protein</fullName>
    </submittedName>
</protein>
<dbReference type="AlphaFoldDB" id="A0A3A1QVK5"/>
<evidence type="ECO:0000256" key="2">
    <source>
        <dbReference type="SAM" id="SignalP"/>
    </source>
</evidence>
<keyword evidence="1" id="KW-0812">Transmembrane</keyword>